<evidence type="ECO:0000259" key="4">
    <source>
        <dbReference type="PROSITE" id="PS50893"/>
    </source>
</evidence>
<keyword evidence="2" id="KW-0547">Nucleotide-binding</keyword>
<dbReference type="FunFam" id="3.40.50.300:FF:000070">
    <property type="entry name" value="Putative ABC transporter ATP-binding component"/>
    <property type="match status" value="1"/>
</dbReference>
<dbReference type="InterPro" id="IPR003593">
    <property type="entry name" value="AAA+_ATPase"/>
</dbReference>
<organism evidence="5 6">
    <name type="scientific">Oedothorax gibbosus</name>
    <dbReference type="NCBI Taxonomy" id="931172"/>
    <lineage>
        <taxon>Eukaryota</taxon>
        <taxon>Metazoa</taxon>
        <taxon>Ecdysozoa</taxon>
        <taxon>Arthropoda</taxon>
        <taxon>Chelicerata</taxon>
        <taxon>Arachnida</taxon>
        <taxon>Araneae</taxon>
        <taxon>Araneomorphae</taxon>
        <taxon>Entelegynae</taxon>
        <taxon>Araneoidea</taxon>
        <taxon>Linyphiidae</taxon>
        <taxon>Erigoninae</taxon>
        <taxon>Oedothorax</taxon>
    </lineage>
</organism>
<dbReference type="PANTHER" id="PTHR42855">
    <property type="entry name" value="ABC TRANSPORTER ATP-BINDING SUBUNIT"/>
    <property type="match status" value="1"/>
</dbReference>
<feature type="domain" description="ABC transporter" evidence="4">
    <location>
        <begin position="2"/>
        <end position="258"/>
    </location>
</feature>
<dbReference type="AlphaFoldDB" id="A0AAV6TPK8"/>
<comment type="caution">
    <text evidence="5">The sequence shown here is derived from an EMBL/GenBank/DDBJ whole genome shotgun (WGS) entry which is preliminary data.</text>
</comment>
<dbReference type="InterPro" id="IPR003439">
    <property type="entry name" value="ABC_transporter-like_ATP-bd"/>
</dbReference>
<evidence type="ECO:0000256" key="3">
    <source>
        <dbReference type="ARBA" id="ARBA00022840"/>
    </source>
</evidence>
<dbReference type="Pfam" id="PF00005">
    <property type="entry name" value="ABC_tran"/>
    <property type="match status" value="2"/>
</dbReference>
<feature type="domain" description="ABC transporter" evidence="4">
    <location>
        <begin position="277"/>
        <end position="486"/>
    </location>
</feature>
<evidence type="ECO:0000313" key="6">
    <source>
        <dbReference type="Proteomes" id="UP000827092"/>
    </source>
</evidence>
<dbReference type="PROSITE" id="PS50893">
    <property type="entry name" value="ABC_TRANSPORTER_2"/>
    <property type="match status" value="2"/>
</dbReference>
<dbReference type="PANTHER" id="PTHR42855:SF2">
    <property type="entry name" value="DRUG RESISTANCE ABC TRANSPORTER,ATP-BINDING PROTEIN"/>
    <property type="match status" value="1"/>
</dbReference>
<dbReference type="GO" id="GO:0005524">
    <property type="term" value="F:ATP binding"/>
    <property type="evidence" value="ECO:0007669"/>
    <property type="project" value="UniProtKB-KW"/>
</dbReference>
<dbReference type="SMART" id="SM00382">
    <property type="entry name" value="AAA"/>
    <property type="match status" value="2"/>
</dbReference>
<dbReference type="Proteomes" id="UP000827092">
    <property type="component" value="Unassembled WGS sequence"/>
</dbReference>
<dbReference type="SUPFAM" id="SSF52540">
    <property type="entry name" value="P-loop containing nucleoside triphosphate hydrolases"/>
    <property type="match status" value="2"/>
</dbReference>
<dbReference type="GO" id="GO:0016887">
    <property type="term" value="F:ATP hydrolysis activity"/>
    <property type="evidence" value="ECO:0007669"/>
    <property type="project" value="InterPro"/>
</dbReference>
<dbReference type="EMBL" id="JAFNEN010001593">
    <property type="protein sequence ID" value="KAG8173623.1"/>
    <property type="molecule type" value="Genomic_DNA"/>
</dbReference>
<keyword evidence="3" id="KW-0067">ATP-binding</keyword>
<evidence type="ECO:0000256" key="1">
    <source>
        <dbReference type="ARBA" id="ARBA00022737"/>
    </source>
</evidence>
<dbReference type="InterPro" id="IPR051309">
    <property type="entry name" value="ABCF_ATPase"/>
</dbReference>
<reference evidence="5 6" key="1">
    <citation type="journal article" date="2022" name="Nat. Ecol. Evol.">
        <title>A masculinizing supergene underlies an exaggerated male reproductive morph in a spider.</title>
        <authorList>
            <person name="Hendrickx F."/>
            <person name="De Corte Z."/>
            <person name="Sonet G."/>
            <person name="Van Belleghem S.M."/>
            <person name="Kostlbacher S."/>
            <person name="Vangestel C."/>
        </authorList>
    </citation>
    <scope>NUCLEOTIDE SEQUENCE [LARGE SCALE GENOMIC DNA]</scope>
    <source>
        <strain evidence="5">W744_W776</strain>
    </source>
</reference>
<gene>
    <name evidence="5" type="ORF">JTE90_020977</name>
</gene>
<accession>A0AAV6TPK8</accession>
<dbReference type="InterPro" id="IPR027417">
    <property type="entry name" value="P-loop_NTPase"/>
</dbReference>
<keyword evidence="6" id="KW-1185">Reference proteome</keyword>
<dbReference type="Gene3D" id="3.40.50.300">
    <property type="entry name" value="P-loop containing nucleotide triphosphate hydrolases"/>
    <property type="match status" value="2"/>
</dbReference>
<evidence type="ECO:0000313" key="5">
    <source>
        <dbReference type="EMBL" id="KAG8173623.1"/>
    </source>
</evidence>
<proteinExistence type="predicted"/>
<name>A0AAV6TPK8_9ARAC</name>
<keyword evidence="1" id="KW-0677">Repeat</keyword>
<evidence type="ECO:0000256" key="2">
    <source>
        <dbReference type="ARBA" id="ARBA00022741"/>
    </source>
</evidence>
<sequence length="488" mass="54345">MITLRDISKKIGARTLFEDVTITFNSGCRYGLTGPNGAGKSTLFNIILGIDEPSSGSVTLPRKVGFLKQNIAQFSEMKVIDVVITGNKRLAEALSERDALYELEITDAIGIRLGELEEIIAEEDGYSAESDAEVFLNGIGIPPEWHHKKMHSLPSDRQFRVLLCQALFGSPEALLLDEPTNHLDLESIGWLERFLHNYNGVLIVVSHDRHFLNAVTTQIADLDYETIIIYPGTRASQVQSRLREIERLEPQELKKSNIQRPYIRFYPPEKVSGQTVFKVKDISKSYDETLVFNLLNFEVSRGDKIGLIGNNGKGKTTLIKLLAGILPLDSGFIEVGHQVQIGYFPQNHSEVIDKKSNMTAFDWLKNRREGVNDQDIRSILGKMLFSGDDAFKSIAHLSGGETARLILGGIMLCNYNVLLLDEPNNHLDLEAVSALSWALEDFKGTVIVASHDRDLLNNATNKIIAFETAKPCVFEGNLEGYLAARATK</sequence>
<dbReference type="CDD" id="cd03221">
    <property type="entry name" value="ABCF_EF-3"/>
    <property type="match status" value="2"/>
</dbReference>
<protein>
    <recommendedName>
        <fullName evidence="4">ABC transporter domain-containing protein</fullName>
    </recommendedName>
</protein>